<feature type="compositionally biased region" description="Polar residues" evidence="1">
    <location>
        <begin position="386"/>
        <end position="415"/>
    </location>
</feature>
<feature type="region of interest" description="Disordered" evidence="1">
    <location>
        <begin position="1"/>
        <end position="137"/>
    </location>
</feature>
<evidence type="ECO:0000313" key="3">
    <source>
        <dbReference type="EMBL" id="KIK28272.1"/>
    </source>
</evidence>
<feature type="compositionally biased region" description="Basic and acidic residues" evidence="1">
    <location>
        <begin position="162"/>
        <end position="175"/>
    </location>
</feature>
<reference evidence="3 4" key="1">
    <citation type="submission" date="2014-04" db="EMBL/GenBank/DDBJ databases">
        <authorList>
            <consortium name="DOE Joint Genome Institute"/>
            <person name="Kuo A."/>
            <person name="Kohler A."/>
            <person name="Costa M.D."/>
            <person name="Nagy L.G."/>
            <person name="Floudas D."/>
            <person name="Copeland A."/>
            <person name="Barry K.W."/>
            <person name="Cichocki N."/>
            <person name="Veneault-Fourrey C."/>
            <person name="LaButti K."/>
            <person name="Lindquist E.A."/>
            <person name="Lipzen A."/>
            <person name="Lundell T."/>
            <person name="Morin E."/>
            <person name="Murat C."/>
            <person name="Sun H."/>
            <person name="Tunlid A."/>
            <person name="Henrissat B."/>
            <person name="Grigoriev I.V."/>
            <person name="Hibbett D.S."/>
            <person name="Martin F."/>
            <person name="Nordberg H.P."/>
            <person name="Cantor M.N."/>
            <person name="Hua S.X."/>
        </authorList>
    </citation>
    <scope>NUCLEOTIDE SEQUENCE [LARGE SCALE GENOMIC DNA]</scope>
    <source>
        <strain evidence="3 4">441</strain>
    </source>
</reference>
<feature type="compositionally biased region" description="Basic and acidic residues" evidence="1">
    <location>
        <begin position="850"/>
        <end position="868"/>
    </location>
</feature>
<name>A0A0D0A1E3_9AGAM</name>
<feature type="compositionally biased region" description="Polar residues" evidence="1">
    <location>
        <begin position="49"/>
        <end position="65"/>
    </location>
</feature>
<feature type="compositionally biased region" description="Basic and acidic residues" evidence="1">
    <location>
        <begin position="239"/>
        <end position="265"/>
    </location>
</feature>
<dbReference type="PROSITE" id="PS01159">
    <property type="entry name" value="WW_DOMAIN_1"/>
    <property type="match status" value="1"/>
</dbReference>
<feature type="region of interest" description="Disordered" evidence="1">
    <location>
        <begin position="217"/>
        <end position="469"/>
    </location>
</feature>
<feature type="compositionally biased region" description="Basic and acidic residues" evidence="1">
    <location>
        <begin position="433"/>
        <end position="450"/>
    </location>
</feature>
<dbReference type="PROSITE" id="PS50020">
    <property type="entry name" value="WW_DOMAIN_2"/>
    <property type="match status" value="1"/>
</dbReference>
<protein>
    <recommendedName>
        <fullName evidence="2">WW domain-containing protein</fullName>
    </recommendedName>
</protein>
<dbReference type="Gene3D" id="2.20.70.10">
    <property type="match status" value="1"/>
</dbReference>
<feature type="compositionally biased region" description="Basic and acidic residues" evidence="1">
    <location>
        <begin position="826"/>
        <end position="839"/>
    </location>
</feature>
<evidence type="ECO:0000313" key="4">
    <source>
        <dbReference type="Proteomes" id="UP000054018"/>
    </source>
</evidence>
<gene>
    <name evidence="3" type="ORF">PISMIDRAFT_7750</name>
</gene>
<feature type="region of interest" description="Disordered" evidence="1">
    <location>
        <begin position="162"/>
        <end position="183"/>
    </location>
</feature>
<dbReference type="EMBL" id="KN833693">
    <property type="protein sequence ID" value="KIK28272.1"/>
    <property type="molecule type" value="Genomic_DNA"/>
</dbReference>
<feature type="compositionally biased region" description="Basic and acidic residues" evidence="1">
    <location>
        <begin position="675"/>
        <end position="689"/>
    </location>
</feature>
<evidence type="ECO:0000256" key="1">
    <source>
        <dbReference type="SAM" id="MobiDB-lite"/>
    </source>
</evidence>
<dbReference type="AlphaFoldDB" id="A0A0D0A1E3"/>
<feature type="compositionally biased region" description="Basic and acidic residues" evidence="1">
    <location>
        <begin position="99"/>
        <end position="108"/>
    </location>
</feature>
<feature type="compositionally biased region" description="Basic and acidic residues" evidence="1">
    <location>
        <begin position="568"/>
        <end position="579"/>
    </location>
</feature>
<dbReference type="HOGENOM" id="CLU_010146_0_0_1"/>
<feature type="compositionally biased region" description="Basic and acidic residues" evidence="1">
    <location>
        <begin position="1050"/>
        <end position="1060"/>
    </location>
</feature>
<feature type="compositionally biased region" description="Basic and acidic residues" evidence="1">
    <location>
        <begin position="337"/>
        <end position="367"/>
    </location>
</feature>
<dbReference type="SUPFAM" id="SSF51045">
    <property type="entry name" value="WW domain"/>
    <property type="match status" value="1"/>
</dbReference>
<dbReference type="STRING" id="765257.A0A0D0A1E3"/>
<dbReference type="SMART" id="SM00456">
    <property type="entry name" value="WW"/>
    <property type="match status" value="1"/>
</dbReference>
<dbReference type="OrthoDB" id="548295at2759"/>
<proteinExistence type="predicted"/>
<accession>A0A0D0A1E3</accession>
<evidence type="ECO:0000259" key="2">
    <source>
        <dbReference type="PROSITE" id="PS50020"/>
    </source>
</evidence>
<feature type="compositionally biased region" description="Basic residues" evidence="1">
    <location>
        <begin position="1061"/>
        <end position="1077"/>
    </location>
</feature>
<organism evidence="3 4">
    <name type="scientific">Pisolithus microcarpus 441</name>
    <dbReference type="NCBI Taxonomy" id="765257"/>
    <lineage>
        <taxon>Eukaryota</taxon>
        <taxon>Fungi</taxon>
        <taxon>Dikarya</taxon>
        <taxon>Basidiomycota</taxon>
        <taxon>Agaricomycotina</taxon>
        <taxon>Agaricomycetes</taxon>
        <taxon>Agaricomycetidae</taxon>
        <taxon>Boletales</taxon>
        <taxon>Sclerodermatineae</taxon>
        <taxon>Pisolithaceae</taxon>
        <taxon>Pisolithus</taxon>
    </lineage>
</organism>
<dbReference type="Pfam" id="PF00397">
    <property type="entry name" value="WW"/>
    <property type="match status" value="1"/>
</dbReference>
<feature type="region of interest" description="Disordered" evidence="1">
    <location>
        <begin position="538"/>
        <end position="1077"/>
    </location>
</feature>
<feature type="compositionally biased region" description="Basic and acidic residues" evidence="1">
    <location>
        <begin position="916"/>
        <end position="929"/>
    </location>
</feature>
<keyword evidence="4" id="KW-1185">Reference proteome</keyword>
<feature type="compositionally biased region" description="Polar residues" evidence="1">
    <location>
        <begin position="710"/>
        <end position="746"/>
    </location>
</feature>
<dbReference type="Proteomes" id="UP000054018">
    <property type="component" value="Unassembled WGS sequence"/>
</dbReference>
<feature type="compositionally biased region" description="Basic and acidic residues" evidence="1">
    <location>
        <begin position="937"/>
        <end position="955"/>
    </location>
</feature>
<feature type="domain" description="WW" evidence="2">
    <location>
        <begin position="176"/>
        <end position="210"/>
    </location>
</feature>
<sequence>MADETEVLDWGNEEEERVVLGGEHGNFATEEDAVSLGGDEEDEFLAHQSRISQGASRPQTPSVATEPSAKQDGPAGQAKANLPGKSDLARADTPSKYQQPDKDADESALRPSSALSRPPAVGKLTHALPPKPVVTTMPFVHPSHPSIVEATTMGSLAERNKRDGVGQKARVHDNGDSLPPGWEAKWSRSIGEVYYYNTRTQESTWTRPVNTFRDQAYRSEDPLDRGISSRNGDVPSRTGRLDGGDMSYEDRHYRPGENGRRDDRSGQTYSGESYQAPNRQHDRSPLPSRTRDVERGLPSRRPPSPIHNDAQSVFREAPTLSALSSGDRVWVASDVVVEPRSRVGERRHRDSPPDLDRRHPRDADKPATLRPGSPVIYTRDPHDTRVSSQTSSKSAQPPSDPSASTLKSRFSQTAVPRSDRRQSTSRDTILQQSHDDASTSRRSPVDDIPDRVLPSAPKSLPDTRGSSSVPIAAEAQRTYLPDIMTTVLMPTSTGLYAHSAIYREGSRPISDGTSRLSYTTAGDVLGDSMHGRGSRIAHAEDDIGFPSSHSSQYVPTRGRTSPLLMKDGSADRAEHDHPRTSRRGKSGGQTTPVVDSLVPNESSVSRERDSDSMDIDEAQLRPFDLTRISARPPPAGDEPRNRTEGNSSSGRESIEPGQRRGPFHPEPSTVGRSAPAKEKDHEDRHHIARDYAYPQTNPRIPPTAPGVRLSGTNNIPIGTRSKLNASAPPQNTRSYGPVTLASNAESMSKLACPPAASPQPADELSASPTAPTRAAKTRFGPPINRDSSNSTRRDASPESPRSFGYPHEDVSRATPPPTSRESSILHTDRSDARLAHVDDLTSTYHGASSHHADTKVHSPVHDKVDKVRSPTRPIPPHIPEQLEGGGGRVNQKCDAPTPPPLHRGGALDMDTYVPESTKEFQDAQGDHHIVQPLPAPDRSRDRSERGPVMHPERAMLLHHGLPPKPQVDTPRSHSGRPPRRDKVDAQIESFRGGRRPQPPSPLRGRPSEVANVSAGRGGSLLDRLAPDGGERPTIVPTKRDREMMSGAVLMDHDGDGPDHQKRVRRRGMKSRRSKFAQ</sequence>
<dbReference type="CDD" id="cd00201">
    <property type="entry name" value="WW"/>
    <property type="match status" value="1"/>
</dbReference>
<dbReference type="InterPro" id="IPR001202">
    <property type="entry name" value="WW_dom"/>
</dbReference>
<feature type="compositionally biased region" description="Acidic residues" evidence="1">
    <location>
        <begin position="1"/>
        <end position="16"/>
    </location>
</feature>
<feature type="compositionally biased region" description="Polar residues" evidence="1">
    <location>
        <begin position="266"/>
        <end position="278"/>
    </location>
</feature>
<feature type="compositionally biased region" description="Basic and acidic residues" evidence="1">
    <location>
        <begin position="279"/>
        <end position="297"/>
    </location>
</feature>
<dbReference type="InterPro" id="IPR036020">
    <property type="entry name" value="WW_dom_sf"/>
</dbReference>
<reference evidence="4" key="2">
    <citation type="submission" date="2015-01" db="EMBL/GenBank/DDBJ databases">
        <title>Evolutionary Origins and Diversification of the Mycorrhizal Mutualists.</title>
        <authorList>
            <consortium name="DOE Joint Genome Institute"/>
            <consortium name="Mycorrhizal Genomics Consortium"/>
            <person name="Kohler A."/>
            <person name="Kuo A."/>
            <person name="Nagy L.G."/>
            <person name="Floudas D."/>
            <person name="Copeland A."/>
            <person name="Barry K.W."/>
            <person name="Cichocki N."/>
            <person name="Veneault-Fourrey C."/>
            <person name="LaButti K."/>
            <person name="Lindquist E.A."/>
            <person name="Lipzen A."/>
            <person name="Lundell T."/>
            <person name="Morin E."/>
            <person name="Murat C."/>
            <person name="Riley R."/>
            <person name="Ohm R."/>
            <person name="Sun H."/>
            <person name="Tunlid A."/>
            <person name="Henrissat B."/>
            <person name="Grigoriev I.V."/>
            <person name="Hibbett D.S."/>
            <person name="Martin F."/>
        </authorList>
    </citation>
    <scope>NUCLEOTIDE SEQUENCE [LARGE SCALE GENOMIC DNA]</scope>
    <source>
        <strain evidence="4">441</strain>
    </source>
</reference>
<feature type="compositionally biased region" description="Acidic residues" evidence="1">
    <location>
        <begin position="29"/>
        <end position="43"/>
    </location>
</feature>